<dbReference type="Proteomes" id="UP001596253">
    <property type="component" value="Unassembled WGS sequence"/>
</dbReference>
<dbReference type="RefSeq" id="WP_137640268.1">
    <property type="nucleotide sequence ID" value="NZ_BJDK01000017.1"/>
</dbReference>
<evidence type="ECO:0000313" key="2">
    <source>
        <dbReference type="Proteomes" id="UP001596253"/>
    </source>
</evidence>
<gene>
    <name evidence="1" type="ORF">ACFP3T_00225</name>
</gene>
<evidence type="ECO:0000313" key="1">
    <source>
        <dbReference type="EMBL" id="MFC6163114.1"/>
    </source>
</evidence>
<proteinExistence type="predicted"/>
<sequence>MTALIETQLLIQMAQFQASHVIGWLQNLYKVVYIHIDVYQELTDGQLKRQVTRLIMRGDWVIFSPARLSATEHALYQAHLVMLTSAWLTTNQQALQRQQPISSLTQPSTLATLAASLTWDIPIICSDNPELTDFINHQDLKVNDHSKRPSRRLQQVTALQLSQQLAQRHLITPAVARLFYEQTRLFQPVRKSNSD</sequence>
<organism evidence="1 2">
    <name type="scientific">Lactiplantibacillus dongliensis</name>
    <dbReference type="NCBI Taxonomy" id="2559919"/>
    <lineage>
        <taxon>Bacteria</taxon>
        <taxon>Bacillati</taxon>
        <taxon>Bacillota</taxon>
        <taxon>Bacilli</taxon>
        <taxon>Lactobacillales</taxon>
        <taxon>Lactobacillaceae</taxon>
        <taxon>Lactiplantibacillus</taxon>
    </lineage>
</organism>
<protein>
    <recommendedName>
        <fullName evidence="3">Ethanolamine utilization protein</fullName>
    </recommendedName>
</protein>
<dbReference type="EMBL" id="JBHSSD010000002">
    <property type="protein sequence ID" value="MFC6163114.1"/>
    <property type="molecule type" value="Genomic_DNA"/>
</dbReference>
<name>A0ABW1R1G5_9LACO</name>
<evidence type="ECO:0008006" key="3">
    <source>
        <dbReference type="Google" id="ProtNLM"/>
    </source>
</evidence>
<reference evidence="2" key="1">
    <citation type="journal article" date="2019" name="Int. J. Syst. Evol. Microbiol.">
        <title>The Global Catalogue of Microorganisms (GCM) 10K type strain sequencing project: providing services to taxonomists for standard genome sequencing and annotation.</title>
        <authorList>
            <consortium name="The Broad Institute Genomics Platform"/>
            <consortium name="The Broad Institute Genome Sequencing Center for Infectious Disease"/>
            <person name="Wu L."/>
            <person name="Ma J."/>
        </authorList>
    </citation>
    <scope>NUCLEOTIDE SEQUENCE [LARGE SCALE GENOMIC DNA]</scope>
    <source>
        <strain evidence="2">CCM 8932</strain>
    </source>
</reference>
<accession>A0ABW1R1G5</accession>
<comment type="caution">
    <text evidence="1">The sequence shown here is derived from an EMBL/GenBank/DDBJ whole genome shotgun (WGS) entry which is preliminary data.</text>
</comment>
<keyword evidence="2" id="KW-1185">Reference proteome</keyword>